<feature type="region of interest" description="Disordered" evidence="1">
    <location>
        <begin position="322"/>
        <end position="350"/>
    </location>
</feature>
<evidence type="ECO:0000313" key="4">
    <source>
        <dbReference type="Proteomes" id="UP001183824"/>
    </source>
</evidence>
<keyword evidence="4" id="KW-1185">Reference proteome</keyword>
<comment type="caution">
    <text evidence="3">The sequence shown here is derived from an EMBL/GenBank/DDBJ whole genome shotgun (WGS) entry which is preliminary data.</text>
</comment>
<gene>
    <name evidence="3" type="ORF">RNB18_44085</name>
</gene>
<dbReference type="Proteomes" id="UP001183824">
    <property type="component" value="Unassembled WGS sequence"/>
</dbReference>
<dbReference type="Pfam" id="PF01636">
    <property type="entry name" value="APH"/>
    <property type="match status" value="1"/>
</dbReference>
<sequence length="350" mass="37125">MTATAPPATGVRTPWEDLPEVVRDAVADVLGGRVTHATTQPGGFSPGAATRVRSATGHRAFVKAVSGDTNPDSPELHRTEARNTAALPATVPAPRLLGTYDDGTWVALVYEDVPGRQPHIPWQKTELARVLDAVAELSRTLTPSPLDAPSAATALARTFGGWQRLLDGDHEGLAEHLGPWTATHLPRLAELAAPWPEAVSGDTLAHGDLRADNILLTDAGRTVFVDWPHALRANAWFDLLVMLPCVRAQGGPDPEELFTAHPLGAPADPDAVTTALAALTGYFLYHSLLPPPPGIPTLRAFQRAQGDAALAWLRRRLSLRWRPPPPAPASPAGPCPSPDATAHPAPRAGR</sequence>
<feature type="domain" description="Aminoglycoside phosphotransferase" evidence="2">
    <location>
        <begin position="59"/>
        <end position="254"/>
    </location>
</feature>
<dbReference type="SUPFAM" id="SSF56112">
    <property type="entry name" value="Protein kinase-like (PK-like)"/>
    <property type="match status" value="1"/>
</dbReference>
<evidence type="ECO:0000256" key="1">
    <source>
        <dbReference type="SAM" id="MobiDB-lite"/>
    </source>
</evidence>
<reference evidence="4" key="1">
    <citation type="submission" date="2023-07" db="EMBL/GenBank/DDBJ databases">
        <title>30 novel species of actinomycetes from the DSMZ collection.</title>
        <authorList>
            <person name="Nouioui I."/>
        </authorList>
    </citation>
    <scope>NUCLEOTIDE SEQUENCE [LARGE SCALE GENOMIC DNA]</scope>
    <source>
        <strain evidence="4">DSM 41640</strain>
    </source>
</reference>
<proteinExistence type="predicted"/>
<dbReference type="InterPro" id="IPR011009">
    <property type="entry name" value="Kinase-like_dom_sf"/>
</dbReference>
<dbReference type="Gene3D" id="3.90.1200.10">
    <property type="match status" value="1"/>
</dbReference>
<feature type="compositionally biased region" description="Pro residues" evidence="1">
    <location>
        <begin position="322"/>
        <end position="337"/>
    </location>
</feature>
<evidence type="ECO:0000259" key="2">
    <source>
        <dbReference type="Pfam" id="PF01636"/>
    </source>
</evidence>
<protein>
    <submittedName>
        <fullName evidence="3">Phosphotransferase</fullName>
    </submittedName>
</protein>
<evidence type="ECO:0000313" key="3">
    <source>
        <dbReference type="EMBL" id="MDT0487073.1"/>
    </source>
</evidence>
<organism evidence="3 4">
    <name type="scientific">Streptomyces doebereineriae</name>
    <dbReference type="NCBI Taxonomy" id="3075528"/>
    <lineage>
        <taxon>Bacteria</taxon>
        <taxon>Bacillati</taxon>
        <taxon>Actinomycetota</taxon>
        <taxon>Actinomycetes</taxon>
        <taxon>Kitasatosporales</taxon>
        <taxon>Streptomycetaceae</taxon>
        <taxon>Streptomyces</taxon>
    </lineage>
</organism>
<name>A0ABU2VN87_9ACTN</name>
<accession>A0ABU2VN87</accession>
<dbReference type="InterPro" id="IPR002575">
    <property type="entry name" value="Aminoglycoside_PTrfase"/>
</dbReference>
<dbReference type="RefSeq" id="WP_311719770.1">
    <property type="nucleotide sequence ID" value="NZ_JAVREZ010000025.1"/>
</dbReference>
<dbReference type="EMBL" id="JAVREZ010000025">
    <property type="protein sequence ID" value="MDT0487073.1"/>
    <property type="molecule type" value="Genomic_DNA"/>
</dbReference>